<accession>A0A7T8KDY4</accession>
<gene>
    <name evidence="1" type="ORF">FKW44_006684</name>
</gene>
<organism evidence="1 2">
    <name type="scientific">Caligus rogercresseyi</name>
    <name type="common">Sea louse</name>
    <dbReference type="NCBI Taxonomy" id="217165"/>
    <lineage>
        <taxon>Eukaryota</taxon>
        <taxon>Metazoa</taxon>
        <taxon>Ecdysozoa</taxon>
        <taxon>Arthropoda</taxon>
        <taxon>Crustacea</taxon>
        <taxon>Multicrustacea</taxon>
        <taxon>Hexanauplia</taxon>
        <taxon>Copepoda</taxon>
        <taxon>Siphonostomatoida</taxon>
        <taxon>Caligidae</taxon>
        <taxon>Caligus</taxon>
    </lineage>
</organism>
<evidence type="ECO:0000313" key="2">
    <source>
        <dbReference type="Proteomes" id="UP000595437"/>
    </source>
</evidence>
<protein>
    <submittedName>
        <fullName evidence="1">Uncharacterized protein</fullName>
    </submittedName>
</protein>
<proteinExistence type="predicted"/>
<dbReference type="EMBL" id="CP045893">
    <property type="protein sequence ID" value="QQP54008.1"/>
    <property type="molecule type" value="Genomic_DNA"/>
</dbReference>
<sequence length="58" mass="6307">MVGKEMWPPSSPDLIRSTILSGDIVKGGVHGQGYVGESLHRFQGLQTDAEGYYLNNSL</sequence>
<keyword evidence="2" id="KW-1185">Reference proteome</keyword>
<evidence type="ECO:0000313" key="1">
    <source>
        <dbReference type="EMBL" id="QQP54008.1"/>
    </source>
</evidence>
<reference evidence="2" key="1">
    <citation type="submission" date="2021-01" db="EMBL/GenBank/DDBJ databases">
        <title>Caligus Genome Assembly.</title>
        <authorList>
            <person name="Gallardo-Escarate C."/>
        </authorList>
    </citation>
    <scope>NUCLEOTIDE SEQUENCE [LARGE SCALE GENOMIC DNA]</scope>
</reference>
<name>A0A7T8KDY4_CALRO</name>
<dbReference type="Proteomes" id="UP000595437">
    <property type="component" value="Chromosome 4"/>
</dbReference>
<dbReference type="AlphaFoldDB" id="A0A7T8KDY4"/>